<dbReference type="Pfam" id="PF24494">
    <property type="entry name" value="DUF7587"/>
    <property type="match status" value="1"/>
</dbReference>
<feature type="domain" description="DUF7587" evidence="1">
    <location>
        <begin position="27"/>
        <end position="180"/>
    </location>
</feature>
<keyword evidence="3" id="KW-1185">Reference proteome</keyword>
<evidence type="ECO:0000259" key="1">
    <source>
        <dbReference type="Pfam" id="PF24494"/>
    </source>
</evidence>
<dbReference type="InterPro" id="IPR056009">
    <property type="entry name" value="DUF7587"/>
</dbReference>
<dbReference type="AlphaFoldDB" id="A0A5N6E085"/>
<accession>A0A5N6E085</accession>
<dbReference type="OMA" id="ECATFIS"/>
<gene>
    <name evidence="2" type="ORF">BDV34DRAFT_220107</name>
</gene>
<dbReference type="EMBL" id="ML734940">
    <property type="protein sequence ID" value="KAB8210932.1"/>
    <property type="molecule type" value="Genomic_DNA"/>
</dbReference>
<dbReference type="VEuPathDB" id="FungiDB:BDV34DRAFT_220107"/>
<proteinExistence type="predicted"/>
<protein>
    <recommendedName>
        <fullName evidence="1">DUF7587 domain-containing protein</fullName>
    </recommendedName>
</protein>
<evidence type="ECO:0000313" key="3">
    <source>
        <dbReference type="Proteomes" id="UP000326532"/>
    </source>
</evidence>
<reference evidence="2 3" key="1">
    <citation type="submission" date="2019-04" db="EMBL/GenBank/DDBJ databases">
        <title>Fungal friends and foes A comparative genomics study of 23 Aspergillus species from section Flavi.</title>
        <authorList>
            <consortium name="DOE Joint Genome Institute"/>
            <person name="Kjaerbolling I."/>
            <person name="Vesth T.C."/>
            <person name="Frisvad J.C."/>
            <person name="Nybo J.L."/>
            <person name="Theobald S."/>
            <person name="Kildgaard S."/>
            <person name="Petersen T.I."/>
            <person name="Kuo A."/>
            <person name="Sato A."/>
            <person name="Lyhne E.K."/>
            <person name="Kogle M.E."/>
            <person name="Wiebenga A."/>
            <person name="Kun R.S."/>
            <person name="Lubbers R.J."/>
            <person name="Makela M.R."/>
            <person name="Barry K."/>
            <person name="Chovatia M."/>
            <person name="Clum A."/>
            <person name="Daum C."/>
            <person name="Haridas S."/>
            <person name="He G."/>
            <person name="LaButti K."/>
            <person name="Lipzen A."/>
            <person name="Mondo S."/>
            <person name="Pangilinan J."/>
            <person name="Riley R."/>
            <person name="Salamov A."/>
            <person name="Simmons B.A."/>
            <person name="Magnuson J.K."/>
            <person name="Henrissat B."/>
            <person name="Mortensen U.H."/>
            <person name="Larsen T.O."/>
            <person name="De vries R.P."/>
            <person name="Grigoriev I.V."/>
            <person name="Machida M."/>
            <person name="Baker S.E."/>
            <person name="Andersen M.R."/>
        </authorList>
    </citation>
    <scope>NUCLEOTIDE SEQUENCE [LARGE SCALE GENOMIC DNA]</scope>
    <source>
        <strain evidence="2 3">CBS 117618</strain>
    </source>
</reference>
<organism evidence="2 3">
    <name type="scientific">Aspergillus parasiticus</name>
    <dbReference type="NCBI Taxonomy" id="5067"/>
    <lineage>
        <taxon>Eukaryota</taxon>
        <taxon>Fungi</taxon>
        <taxon>Dikarya</taxon>
        <taxon>Ascomycota</taxon>
        <taxon>Pezizomycotina</taxon>
        <taxon>Eurotiomycetes</taxon>
        <taxon>Eurotiomycetidae</taxon>
        <taxon>Eurotiales</taxon>
        <taxon>Aspergillaceae</taxon>
        <taxon>Aspergillus</taxon>
        <taxon>Aspergillus subgen. Circumdati</taxon>
    </lineage>
</organism>
<evidence type="ECO:0000313" key="2">
    <source>
        <dbReference type="EMBL" id="KAB8210932.1"/>
    </source>
</evidence>
<dbReference type="Proteomes" id="UP000326532">
    <property type="component" value="Unassembled WGS sequence"/>
</dbReference>
<name>A0A5N6E085_ASPPA</name>
<sequence>MLNSQGSLVRFRNTQSQRQLFAKLPQLPRQFFRCQHDGSFTSFGPREGFESGGHCDTSLSYWLNRGNILEHIDWDRRPLEPLPFISVFDNEDDVYDLAGHHQDLRRSGIIIAKINTSTLERAFLQINFEDRTVQLPVWTNNECATFISTDALREHLEVPEWIGQRSEWFALDYIPASMIERAVQVVIL</sequence>